<reference evidence="1" key="1">
    <citation type="submission" date="2014-12" db="EMBL/GenBank/DDBJ databases">
        <title>Insight into the proteome of Arion vulgaris.</title>
        <authorList>
            <person name="Aradska J."/>
            <person name="Bulat T."/>
            <person name="Smidak R."/>
            <person name="Sarate P."/>
            <person name="Gangsoo J."/>
            <person name="Sialana F."/>
            <person name="Bilban M."/>
            <person name="Lubec G."/>
        </authorList>
    </citation>
    <scope>NUCLEOTIDE SEQUENCE</scope>
    <source>
        <tissue evidence="1">Skin</tissue>
    </source>
</reference>
<accession>A0A0B6XTC1</accession>
<dbReference type="EMBL" id="HACG01000259">
    <property type="protein sequence ID" value="CEK47124.1"/>
    <property type="molecule type" value="Transcribed_RNA"/>
</dbReference>
<proteinExistence type="predicted"/>
<evidence type="ECO:0000313" key="1">
    <source>
        <dbReference type="EMBL" id="CEK47124.1"/>
    </source>
</evidence>
<sequence length="77" mass="8783">LNGDRTEGIKTVLHSNTAFVTNRADILVRTYKSESKVQIQEKRKKEVKNQSKSQLNNLNSTIPIECMSAMFTLLEDQ</sequence>
<feature type="non-terminal residue" evidence="1">
    <location>
        <position position="77"/>
    </location>
</feature>
<gene>
    <name evidence="1" type="primary">ORF614</name>
</gene>
<feature type="non-terminal residue" evidence="1">
    <location>
        <position position="1"/>
    </location>
</feature>
<dbReference type="AlphaFoldDB" id="A0A0B6XTC1"/>
<organism evidence="1">
    <name type="scientific">Arion vulgaris</name>
    <dbReference type="NCBI Taxonomy" id="1028688"/>
    <lineage>
        <taxon>Eukaryota</taxon>
        <taxon>Metazoa</taxon>
        <taxon>Spiralia</taxon>
        <taxon>Lophotrochozoa</taxon>
        <taxon>Mollusca</taxon>
        <taxon>Gastropoda</taxon>
        <taxon>Heterobranchia</taxon>
        <taxon>Euthyneura</taxon>
        <taxon>Panpulmonata</taxon>
        <taxon>Eupulmonata</taxon>
        <taxon>Stylommatophora</taxon>
        <taxon>Helicina</taxon>
        <taxon>Arionoidea</taxon>
        <taxon>Arionidae</taxon>
        <taxon>Arion</taxon>
    </lineage>
</organism>
<protein>
    <submittedName>
        <fullName evidence="1">Uncharacterized protein</fullName>
    </submittedName>
</protein>
<name>A0A0B6XTC1_9EUPU</name>